<dbReference type="InterPro" id="IPR003439">
    <property type="entry name" value="ABC_transporter-like_ATP-bd"/>
</dbReference>
<feature type="domain" description="ABC transporter" evidence="5">
    <location>
        <begin position="6"/>
        <end position="233"/>
    </location>
</feature>
<dbReference type="PROSITE" id="PS00211">
    <property type="entry name" value="ABC_TRANSPORTER_1"/>
    <property type="match status" value="1"/>
</dbReference>
<keyword evidence="4 6" id="KW-0067">ATP-binding</keyword>
<proteinExistence type="inferred from homology"/>
<keyword evidence="2" id="KW-0813">Transport</keyword>
<dbReference type="PROSITE" id="PS50893">
    <property type="entry name" value="ABC_TRANSPORTER_2"/>
    <property type="match status" value="1"/>
</dbReference>
<dbReference type="EMBL" id="JADCKL010000007">
    <property type="protein sequence ID" value="MBE5063576.1"/>
    <property type="molecule type" value="Genomic_DNA"/>
</dbReference>
<evidence type="ECO:0000259" key="5">
    <source>
        <dbReference type="PROSITE" id="PS50893"/>
    </source>
</evidence>
<keyword evidence="7" id="KW-1185">Reference proteome</keyword>
<dbReference type="Pfam" id="PF00005">
    <property type="entry name" value="ABC_tran"/>
    <property type="match status" value="1"/>
</dbReference>
<dbReference type="RefSeq" id="WP_205148130.1">
    <property type="nucleotide sequence ID" value="NZ_JADCKL010000007.1"/>
</dbReference>
<accession>A0ABR9RKT5</accession>
<dbReference type="InterPro" id="IPR017871">
    <property type="entry name" value="ABC_transporter-like_CS"/>
</dbReference>
<evidence type="ECO:0000256" key="4">
    <source>
        <dbReference type="ARBA" id="ARBA00022840"/>
    </source>
</evidence>
<evidence type="ECO:0000313" key="6">
    <source>
        <dbReference type="EMBL" id="MBE5063576.1"/>
    </source>
</evidence>
<keyword evidence="3" id="KW-0547">Nucleotide-binding</keyword>
<evidence type="ECO:0000256" key="3">
    <source>
        <dbReference type="ARBA" id="ARBA00022741"/>
    </source>
</evidence>
<dbReference type="InterPro" id="IPR027417">
    <property type="entry name" value="P-loop_NTPase"/>
</dbReference>
<dbReference type="Gene3D" id="3.40.50.300">
    <property type="entry name" value="P-loop containing nucleotide triphosphate hydrolases"/>
    <property type="match status" value="1"/>
</dbReference>
<dbReference type="SUPFAM" id="SSF52540">
    <property type="entry name" value="P-loop containing nucleoside triphosphate hydrolases"/>
    <property type="match status" value="1"/>
</dbReference>
<dbReference type="InterPro" id="IPR003593">
    <property type="entry name" value="AAA+_ATPase"/>
</dbReference>
<comment type="similarity">
    <text evidence="1">Belongs to the ABC transporter superfamily.</text>
</comment>
<dbReference type="GO" id="GO:0005524">
    <property type="term" value="F:ATP binding"/>
    <property type="evidence" value="ECO:0007669"/>
    <property type="project" value="UniProtKB-KW"/>
</dbReference>
<sequence>MSEMLLQTRALTKQYGRHRAVDQVSMHIKKGAIYGFIGRNGAGKTTTLRMISGLASPTAGEIELFGCRGRDLSRIRSRVGCLIEGPGLYGSMSARDNLKMKSMLLGVYKRGYEEELLDIVGLGGVGKKPVKRYSLGMKQRLGIALALVGEPDLLVLDEPINGLDPQGIAEVRDTVLKLNRERNMTILISSHILEELSKIATDYGIIHNGTLLQELTNEELMEKCSERLEVTLDDPERAVPVMDRLGIKRYQVADREHIYIFERLEESAALNMAFAKAGIPVRGISVTNEELETYFLKLTGGGADA</sequence>
<name>A0ABR9RKT5_9FIRM</name>
<dbReference type="PANTHER" id="PTHR43335">
    <property type="entry name" value="ABC TRANSPORTER, ATP-BINDING PROTEIN"/>
    <property type="match status" value="1"/>
</dbReference>
<dbReference type="PANTHER" id="PTHR43335:SF8">
    <property type="entry name" value="ABC TRANSPORTER, ATP-BINDING PROTEIN"/>
    <property type="match status" value="1"/>
</dbReference>
<reference evidence="6 7" key="1">
    <citation type="submission" date="2020-10" db="EMBL/GenBank/DDBJ databases">
        <title>ChiBAC.</title>
        <authorList>
            <person name="Zenner C."/>
            <person name="Hitch T.C.A."/>
            <person name="Clavel T."/>
        </authorList>
    </citation>
    <scope>NUCLEOTIDE SEQUENCE [LARGE SCALE GENOMIC DNA]</scope>
    <source>
        <strain evidence="6 7">DSM 108991</strain>
    </source>
</reference>
<organism evidence="6 7">
    <name type="scientific">Claveliimonas monacensis</name>
    <dbReference type="NCBI Taxonomy" id="2779351"/>
    <lineage>
        <taxon>Bacteria</taxon>
        <taxon>Bacillati</taxon>
        <taxon>Bacillota</taxon>
        <taxon>Clostridia</taxon>
        <taxon>Lachnospirales</taxon>
        <taxon>Lachnospiraceae</taxon>
        <taxon>Claveliimonas</taxon>
    </lineage>
</organism>
<comment type="caution">
    <text evidence="6">The sequence shown here is derived from an EMBL/GenBank/DDBJ whole genome shotgun (WGS) entry which is preliminary data.</text>
</comment>
<protein>
    <submittedName>
        <fullName evidence="6">ABC transporter ATP-binding protein</fullName>
    </submittedName>
</protein>
<evidence type="ECO:0000313" key="7">
    <source>
        <dbReference type="Proteomes" id="UP000758652"/>
    </source>
</evidence>
<dbReference type="SMART" id="SM00382">
    <property type="entry name" value="AAA"/>
    <property type="match status" value="1"/>
</dbReference>
<evidence type="ECO:0000256" key="2">
    <source>
        <dbReference type="ARBA" id="ARBA00022448"/>
    </source>
</evidence>
<evidence type="ECO:0000256" key="1">
    <source>
        <dbReference type="ARBA" id="ARBA00005417"/>
    </source>
</evidence>
<gene>
    <name evidence="6" type="ORF">INF30_09910</name>
</gene>
<dbReference type="CDD" id="cd03268">
    <property type="entry name" value="ABC_BcrA_bacitracin_resist"/>
    <property type="match status" value="1"/>
</dbReference>
<dbReference type="Proteomes" id="UP000758652">
    <property type="component" value="Unassembled WGS sequence"/>
</dbReference>